<feature type="domain" description="Response regulatory" evidence="2">
    <location>
        <begin position="6"/>
        <end position="129"/>
    </location>
</feature>
<dbReference type="SUPFAM" id="SSF52172">
    <property type="entry name" value="CheY-like"/>
    <property type="match status" value="1"/>
</dbReference>
<dbReference type="PROSITE" id="PS50110">
    <property type="entry name" value="RESPONSE_REGULATORY"/>
    <property type="match status" value="1"/>
</dbReference>
<protein>
    <recommendedName>
        <fullName evidence="2">Response regulatory domain-containing protein</fullName>
    </recommendedName>
</protein>
<name>A0A172TUU3_9BACT</name>
<dbReference type="AlphaFoldDB" id="A0A172TUU3"/>
<organism evidence="3 4">
    <name type="scientific">Flavisolibacter tropicus</name>
    <dbReference type="NCBI Taxonomy" id="1492898"/>
    <lineage>
        <taxon>Bacteria</taxon>
        <taxon>Pseudomonadati</taxon>
        <taxon>Bacteroidota</taxon>
        <taxon>Chitinophagia</taxon>
        <taxon>Chitinophagales</taxon>
        <taxon>Chitinophagaceae</taxon>
        <taxon>Flavisolibacter</taxon>
    </lineage>
</organism>
<dbReference type="InterPro" id="IPR001789">
    <property type="entry name" value="Sig_transdc_resp-reg_receiver"/>
</dbReference>
<proteinExistence type="predicted"/>
<dbReference type="STRING" id="1492898.SY85_09850"/>
<dbReference type="Pfam" id="PF00072">
    <property type="entry name" value="Response_reg"/>
    <property type="match status" value="1"/>
</dbReference>
<dbReference type="OrthoDB" id="7631574at2"/>
<evidence type="ECO:0000259" key="2">
    <source>
        <dbReference type="PROSITE" id="PS50110"/>
    </source>
</evidence>
<keyword evidence="4" id="KW-1185">Reference proteome</keyword>
<evidence type="ECO:0000313" key="4">
    <source>
        <dbReference type="Proteomes" id="UP000077177"/>
    </source>
</evidence>
<dbReference type="InterPro" id="IPR052893">
    <property type="entry name" value="TCS_response_regulator"/>
</dbReference>
<feature type="modified residue" description="4-aspartylphosphate" evidence="1">
    <location>
        <position position="62"/>
    </location>
</feature>
<reference evidence="3 4" key="2">
    <citation type="journal article" date="2016" name="Int. J. Syst. Evol. Microbiol.">
        <title>Flavisolibacter tropicus sp. nov., isolated from tropical soil.</title>
        <authorList>
            <person name="Lee J.J."/>
            <person name="Kang M.S."/>
            <person name="Kim G.S."/>
            <person name="Lee C.S."/>
            <person name="Lim S."/>
            <person name="Lee J."/>
            <person name="Roh S.H."/>
            <person name="Kang H."/>
            <person name="Ha J.M."/>
            <person name="Bae S."/>
            <person name="Jung H.Y."/>
            <person name="Kim M.K."/>
        </authorList>
    </citation>
    <scope>NUCLEOTIDE SEQUENCE [LARGE SCALE GENOMIC DNA]</scope>
    <source>
        <strain evidence="3 4">LCS9</strain>
    </source>
</reference>
<dbReference type="SMART" id="SM00448">
    <property type="entry name" value="REC"/>
    <property type="match status" value="1"/>
</dbReference>
<dbReference type="KEGG" id="fla:SY85_09850"/>
<dbReference type="PANTHER" id="PTHR44520">
    <property type="entry name" value="RESPONSE REGULATOR RCP1-RELATED"/>
    <property type="match status" value="1"/>
</dbReference>
<sequence length="141" mass="15903">MKSIKMILVVDDDPEDRFIIEDGFAEIGMGDTVQYEENGERALSYLRAVADDGTLPCLIILDLNMPKMNGTQTLRAIKEDPRLRKITVLIYSTSLNPIEKEECLQLGAQEFIIKPVTYTESLKVVHYFKTLCDGLNSTVES</sequence>
<gene>
    <name evidence="3" type="ORF">SY85_09850</name>
</gene>
<evidence type="ECO:0000313" key="3">
    <source>
        <dbReference type="EMBL" id="ANE50756.1"/>
    </source>
</evidence>
<dbReference type="CDD" id="cd17557">
    <property type="entry name" value="REC_Rcp-like"/>
    <property type="match status" value="1"/>
</dbReference>
<dbReference type="EMBL" id="CP011390">
    <property type="protein sequence ID" value="ANE50756.1"/>
    <property type="molecule type" value="Genomic_DNA"/>
</dbReference>
<dbReference type="Gene3D" id="3.40.50.2300">
    <property type="match status" value="1"/>
</dbReference>
<dbReference type="InterPro" id="IPR011006">
    <property type="entry name" value="CheY-like_superfamily"/>
</dbReference>
<dbReference type="RefSeq" id="WP_066404041.1">
    <property type="nucleotide sequence ID" value="NZ_CP011390.1"/>
</dbReference>
<keyword evidence="1" id="KW-0597">Phosphoprotein</keyword>
<reference evidence="4" key="1">
    <citation type="submission" date="2015-01" db="EMBL/GenBank/DDBJ databases">
        <title>Flavisolibacter sp./LCS9/ whole genome sequencing.</title>
        <authorList>
            <person name="Kim M.K."/>
            <person name="Srinivasan S."/>
            <person name="Lee J.-J."/>
        </authorList>
    </citation>
    <scope>NUCLEOTIDE SEQUENCE [LARGE SCALE GENOMIC DNA]</scope>
    <source>
        <strain evidence="4">LCS9</strain>
    </source>
</reference>
<accession>A0A172TUU3</accession>
<dbReference type="GO" id="GO:0000160">
    <property type="term" value="P:phosphorelay signal transduction system"/>
    <property type="evidence" value="ECO:0007669"/>
    <property type="project" value="InterPro"/>
</dbReference>
<evidence type="ECO:0000256" key="1">
    <source>
        <dbReference type="PROSITE-ProRule" id="PRU00169"/>
    </source>
</evidence>
<dbReference type="Proteomes" id="UP000077177">
    <property type="component" value="Chromosome"/>
</dbReference>